<dbReference type="Proteomes" id="UP000270661">
    <property type="component" value="Unassembled WGS sequence"/>
</dbReference>
<sequence length="141" mass="15911">MHDTYNLSRFVEAQRPVFSSVMDELRAGRKTSHWMWFIFPQLEGLGRSGMAARFAISGLAEARAYLQHAVLGPRLEACVTTVLQHHDMSARQIFGSPDDLKFRSCLTLFMTAQPESALYPQALDQFYSGEPDSRTLLLLEG</sequence>
<evidence type="ECO:0000313" key="1">
    <source>
        <dbReference type="EMBL" id="RMM49993.1"/>
    </source>
</evidence>
<keyword evidence="2" id="KW-1185">Reference proteome</keyword>
<comment type="caution">
    <text evidence="1">The sequence shown here is derived from an EMBL/GenBank/DDBJ whole genome shotgun (WGS) entry which is preliminary data.</text>
</comment>
<dbReference type="PIRSF" id="PIRSF008546">
    <property type="entry name" value="UCP008546"/>
    <property type="match status" value="1"/>
</dbReference>
<dbReference type="EMBL" id="RBOJ01000072">
    <property type="protein sequence ID" value="RMM49993.1"/>
    <property type="molecule type" value="Genomic_DNA"/>
</dbReference>
<dbReference type="SUPFAM" id="SSF140736">
    <property type="entry name" value="Rv1873-like"/>
    <property type="match status" value="1"/>
</dbReference>
<dbReference type="InterPro" id="IPR014937">
    <property type="entry name" value="DUF1810"/>
</dbReference>
<accession>A0A3M3EK54</accession>
<evidence type="ECO:0008006" key="3">
    <source>
        <dbReference type="Google" id="ProtNLM"/>
    </source>
</evidence>
<dbReference type="InterPro" id="IPR036287">
    <property type="entry name" value="Rv1873-like_sf"/>
</dbReference>
<dbReference type="AlphaFoldDB" id="A0A3M3EK54"/>
<gene>
    <name evidence="1" type="ORF">ALQ77_02881</name>
</gene>
<dbReference type="KEGG" id="pcg:AXG94_02100"/>
<name>A0A3M3EK54_9PSED</name>
<protein>
    <recommendedName>
        <fullName evidence="3">Calpastatin</fullName>
    </recommendedName>
</protein>
<dbReference type="Gene3D" id="1.25.40.380">
    <property type="entry name" value="Protein of unknown function DUF1810"/>
    <property type="match status" value="1"/>
</dbReference>
<organism evidence="1 2">
    <name type="scientific">Pseudomonas corrugata</name>
    <dbReference type="NCBI Taxonomy" id="47879"/>
    <lineage>
        <taxon>Bacteria</taxon>
        <taxon>Pseudomonadati</taxon>
        <taxon>Pseudomonadota</taxon>
        <taxon>Gammaproteobacteria</taxon>
        <taxon>Pseudomonadales</taxon>
        <taxon>Pseudomonadaceae</taxon>
        <taxon>Pseudomonas</taxon>
    </lineage>
</organism>
<dbReference type="OrthoDB" id="9801870at2"/>
<reference evidence="1 2" key="1">
    <citation type="submission" date="2018-08" db="EMBL/GenBank/DDBJ databases">
        <title>Recombination of ecologically and evolutionarily significant loci maintains genetic cohesion in the Pseudomonas syringae species complex.</title>
        <authorList>
            <person name="Dillon M."/>
            <person name="Thakur S."/>
            <person name="Almeida R.N.D."/>
            <person name="Weir B.S."/>
            <person name="Guttman D.S."/>
        </authorList>
    </citation>
    <scope>NUCLEOTIDE SEQUENCE [LARGE SCALE GENOMIC DNA]</scope>
    <source>
        <strain evidence="1 2">NCPPB2445</strain>
    </source>
</reference>
<evidence type="ECO:0000313" key="2">
    <source>
        <dbReference type="Proteomes" id="UP000270661"/>
    </source>
</evidence>
<dbReference type="RefSeq" id="WP_024777244.1">
    <property type="nucleotide sequence ID" value="NZ_CP014262.1"/>
</dbReference>
<dbReference type="GeneID" id="55643133"/>
<dbReference type="Pfam" id="PF08837">
    <property type="entry name" value="DUF1810"/>
    <property type="match status" value="1"/>
</dbReference>
<proteinExistence type="predicted"/>